<evidence type="ECO:0000313" key="1">
    <source>
        <dbReference type="EMBL" id="KAK4779476.1"/>
    </source>
</evidence>
<gene>
    <name evidence="1" type="ORF">SAY87_015582</name>
</gene>
<dbReference type="PANTHER" id="PTHR33702">
    <property type="entry name" value="BNAA09G40010D PROTEIN"/>
    <property type="match status" value="1"/>
</dbReference>
<proteinExistence type="predicted"/>
<evidence type="ECO:0000313" key="2">
    <source>
        <dbReference type="Proteomes" id="UP001345219"/>
    </source>
</evidence>
<dbReference type="PANTHER" id="PTHR33702:SF2">
    <property type="match status" value="1"/>
</dbReference>
<organism evidence="1 2">
    <name type="scientific">Trapa incisa</name>
    <dbReference type="NCBI Taxonomy" id="236973"/>
    <lineage>
        <taxon>Eukaryota</taxon>
        <taxon>Viridiplantae</taxon>
        <taxon>Streptophyta</taxon>
        <taxon>Embryophyta</taxon>
        <taxon>Tracheophyta</taxon>
        <taxon>Spermatophyta</taxon>
        <taxon>Magnoliopsida</taxon>
        <taxon>eudicotyledons</taxon>
        <taxon>Gunneridae</taxon>
        <taxon>Pentapetalae</taxon>
        <taxon>rosids</taxon>
        <taxon>malvids</taxon>
        <taxon>Myrtales</taxon>
        <taxon>Lythraceae</taxon>
        <taxon>Trapa</taxon>
    </lineage>
</organism>
<dbReference type="AlphaFoldDB" id="A0AAN7QWP4"/>
<sequence length="147" mass="16807">MEFLLHAPSSYYESFKSYWRKRKYQRFTGTRYNSIKKKLKITRLGSRSRPSHRHYSKLTTLSTAPKLGPKILSPIKMLSKFHDGYVTMMVRLAGSLDRSAGSSAMGGNKVKKGQQVALASTGEEVDSRLVMEIYKKFAASREMTLRF</sequence>
<protein>
    <submittedName>
        <fullName evidence="1">Uncharacterized protein</fullName>
    </submittedName>
</protein>
<dbReference type="Proteomes" id="UP001345219">
    <property type="component" value="Chromosome 13"/>
</dbReference>
<keyword evidence="2" id="KW-1185">Reference proteome</keyword>
<comment type="caution">
    <text evidence="1">The sequence shown here is derived from an EMBL/GenBank/DDBJ whole genome shotgun (WGS) entry which is preliminary data.</text>
</comment>
<accession>A0AAN7QWP4</accession>
<name>A0AAN7QWP4_9MYRT</name>
<reference evidence="1 2" key="1">
    <citation type="journal article" date="2023" name="Hortic Res">
        <title>Pangenome of water caltrop reveals structural variations and asymmetric subgenome divergence after allopolyploidization.</title>
        <authorList>
            <person name="Zhang X."/>
            <person name="Chen Y."/>
            <person name="Wang L."/>
            <person name="Yuan Y."/>
            <person name="Fang M."/>
            <person name="Shi L."/>
            <person name="Lu R."/>
            <person name="Comes H.P."/>
            <person name="Ma Y."/>
            <person name="Chen Y."/>
            <person name="Huang G."/>
            <person name="Zhou Y."/>
            <person name="Zheng Z."/>
            <person name="Qiu Y."/>
        </authorList>
    </citation>
    <scope>NUCLEOTIDE SEQUENCE [LARGE SCALE GENOMIC DNA]</scope>
    <source>
        <tissue evidence="1">Roots</tissue>
    </source>
</reference>
<dbReference type="EMBL" id="JAXIOK010000001">
    <property type="protein sequence ID" value="KAK4779476.1"/>
    <property type="molecule type" value="Genomic_DNA"/>
</dbReference>